<evidence type="ECO:0000313" key="1">
    <source>
        <dbReference type="EMBL" id="TBU64401.1"/>
    </source>
</evidence>
<dbReference type="EMBL" id="ML145086">
    <property type="protein sequence ID" value="TBU64401.1"/>
    <property type="molecule type" value="Genomic_DNA"/>
</dbReference>
<evidence type="ECO:0000313" key="2">
    <source>
        <dbReference type="Proteomes" id="UP000292082"/>
    </source>
</evidence>
<accession>A0A4Q9QBE3</accession>
<dbReference type="Proteomes" id="UP000292082">
    <property type="component" value="Unassembled WGS sequence"/>
</dbReference>
<organism evidence="1 2">
    <name type="scientific">Dichomitus squalens</name>
    <dbReference type="NCBI Taxonomy" id="114155"/>
    <lineage>
        <taxon>Eukaryota</taxon>
        <taxon>Fungi</taxon>
        <taxon>Dikarya</taxon>
        <taxon>Basidiomycota</taxon>
        <taxon>Agaricomycotina</taxon>
        <taxon>Agaricomycetes</taxon>
        <taxon>Polyporales</taxon>
        <taxon>Polyporaceae</taxon>
        <taxon>Dichomitus</taxon>
    </lineage>
</organism>
<keyword evidence="2" id="KW-1185">Reference proteome</keyword>
<reference evidence="1 2" key="1">
    <citation type="submission" date="2019-01" db="EMBL/GenBank/DDBJ databases">
        <title>Draft genome sequences of three monokaryotic isolates of the white-rot basidiomycete fungus Dichomitus squalens.</title>
        <authorList>
            <consortium name="DOE Joint Genome Institute"/>
            <person name="Lopez S.C."/>
            <person name="Andreopoulos B."/>
            <person name="Pangilinan J."/>
            <person name="Lipzen A."/>
            <person name="Riley R."/>
            <person name="Ahrendt S."/>
            <person name="Ng V."/>
            <person name="Barry K."/>
            <person name="Daum C."/>
            <person name="Grigoriev I.V."/>
            <person name="Hilden K.S."/>
            <person name="Makela M.R."/>
            <person name="de Vries R.P."/>
        </authorList>
    </citation>
    <scope>NUCLEOTIDE SEQUENCE [LARGE SCALE GENOMIC DNA]</scope>
    <source>
        <strain evidence="1 2">CBS 464.89</strain>
    </source>
</reference>
<protein>
    <submittedName>
        <fullName evidence="1">Uncharacterized protein</fullName>
    </submittedName>
</protein>
<sequence>MALPSIFAVEDVCYQIIANLEPELWHEGEWPSLRRTLAQTARICTSFRRPALRTLWKRLPEDRPLVDLLYTLGIVTTKKIGGAVEGNDGNQSSDYREILVWSHPESPLNDPSWKIFEEYTSYVRGITLFPLHGPTWLKLWAEMRPLIGDTPILPALSSLLSPSVRELILDIKLRVDLLSLAGNPDSENATAIESLLLSIAQIAPNIENIKTVIKPSYFETSLQSGYSQARNVKVDGVTVGSLDLQTLAQLPALEGLDISLKMTSSPRSFSGSCPRGSIAVRASRAT</sequence>
<name>A0A4Q9QBE3_9APHY</name>
<dbReference type="AlphaFoldDB" id="A0A4Q9QBE3"/>
<gene>
    <name evidence="1" type="ORF">BD310DRAFT_902911</name>
</gene>
<proteinExistence type="predicted"/>